<dbReference type="GO" id="GO:0044341">
    <property type="term" value="P:sodium-dependent phosphate transport"/>
    <property type="evidence" value="ECO:0007669"/>
    <property type="project" value="InterPro"/>
</dbReference>
<dbReference type="Proteomes" id="UP000184052">
    <property type="component" value="Unassembled WGS sequence"/>
</dbReference>
<evidence type="ECO:0000256" key="2">
    <source>
        <dbReference type="ARBA" id="ARBA00022475"/>
    </source>
</evidence>
<keyword evidence="3 6" id="KW-0812">Transmembrane</keyword>
<sequence length="546" mass="59827">MEIAFGLIGGLGLFLYGMTLMGNALQKSAGPRMKDILAALTNKRIVGVIVGAIVTMIIQSSSATTVMTVGFVNAGLMNLSQAIGIIMGANIGTTVTAQLVAFKLTDIAPFVIGIGVAFYLGAKKKRVKEIAEIFIGFGILFLGMSLMKDAIKPLKELEIFKEAMTSFNSPIVGILAGFAITAVLQSSSATTGLLIAVAGSGLMTIEMAYPILFGENIGTCVTAMLASIGANKTAKRAALMHLIFNVIGTIMFLILLRIPVQYLVEYLSPGNIERQIANAHTLFNIISVIIMLPFANWIVKIAEKLIKGDDGEREGDLKYVDERLFATPAVALVQVSKEVLRMAKMVEQQLVDARVAIMNNDEDMVYTVFEKEKNINAVEKQLLEYMVQLSKLSLTSRQRDKIATLMNTINDVERIGDHADNIAELALVKIENKSKFSEMAKDELNDMLELVIDTYKLSILTFKTTESELGMKVFEKEKKINAMEKELRSSHIKRLNEGACITQTGIVFLDTISNLERIGDHATNIAESIIEVINRDHIETDLVEDM</sequence>
<evidence type="ECO:0000256" key="4">
    <source>
        <dbReference type="ARBA" id="ARBA00022989"/>
    </source>
</evidence>
<dbReference type="PANTHER" id="PTHR10010">
    <property type="entry name" value="SOLUTE CARRIER FAMILY 34 SODIUM PHOSPHATE , MEMBER 2-RELATED"/>
    <property type="match status" value="1"/>
</dbReference>
<accession>A0A1M6FCB1</accession>
<feature type="transmembrane region" description="Helical" evidence="6">
    <location>
        <begin position="6"/>
        <end position="25"/>
    </location>
</feature>
<dbReference type="Pfam" id="PF01895">
    <property type="entry name" value="PhoU"/>
    <property type="match status" value="2"/>
</dbReference>
<dbReference type="NCBIfam" id="TIGR00704">
    <property type="entry name" value="NaPi_cotrn_rel"/>
    <property type="match status" value="1"/>
</dbReference>
<dbReference type="OrthoDB" id="9763003at2"/>
<evidence type="ECO:0000256" key="5">
    <source>
        <dbReference type="ARBA" id="ARBA00023136"/>
    </source>
</evidence>
<dbReference type="PANTHER" id="PTHR10010:SF46">
    <property type="entry name" value="SODIUM-DEPENDENT PHOSPHATE TRANSPORT PROTEIN 2B"/>
    <property type="match status" value="1"/>
</dbReference>
<organism evidence="8 9">
    <name type="scientific">Dethiosulfatibacter aminovorans DSM 17477</name>
    <dbReference type="NCBI Taxonomy" id="1121476"/>
    <lineage>
        <taxon>Bacteria</taxon>
        <taxon>Bacillati</taxon>
        <taxon>Bacillota</taxon>
        <taxon>Tissierellia</taxon>
        <taxon>Dethiosulfatibacter</taxon>
    </lineage>
</organism>
<evidence type="ECO:0000259" key="7">
    <source>
        <dbReference type="Pfam" id="PF01895"/>
    </source>
</evidence>
<dbReference type="NCBIfam" id="NF037997">
    <property type="entry name" value="Na_Pi_symport"/>
    <property type="match status" value="1"/>
</dbReference>
<keyword evidence="9" id="KW-1185">Reference proteome</keyword>
<feature type="transmembrane region" description="Helical" evidence="6">
    <location>
        <begin position="276"/>
        <end position="299"/>
    </location>
</feature>
<protein>
    <submittedName>
        <fullName evidence="8">Phosphate:Na+ symporter</fullName>
    </submittedName>
</protein>
<evidence type="ECO:0000256" key="1">
    <source>
        <dbReference type="ARBA" id="ARBA00004651"/>
    </source>
</evidence>
<feature type="domain" description="PhoU" evidence="7">
    <location>
        <begin position="339"/>
        <end position="425"/>
    </location>
</feature>
<evidence type="ECO:0000313" key="8">
    <source>
        <dbReference type="EMBL" id="SHI95368.1"/>
    </source>
</evidence>
<dbReference type="Pfam" id="PF02690">
    <property type="entry name" value="Na_Pi_cotrans"/>
    <property type="match status" value="2"/>
</dbReference>
<feature type="transmembrane region" description="Helical" evidence="6">
    <location>
        <begin position="171"/>
        <end position="195"/>
    </location>
</feature>
<dbReference type="EMBL" id="FQZL01000008">
    <property type="protein sequence ID" value="SHI95368.1"/>
    <property type="molecule type" value="Genomic_DNA"/>
</dbReference>
<keyword evidence="4 6" id="KW-1133">Transmembrane helix</keyword>
<dbReference type="GO" id="GO:0005886">
    <property type="term" value="C:plasma membrane"/>
    <property type="evidence" value="ECO:0007669"/>
    <property type="project" value="UniProtKB-SubCell"/>
</dbReference>
<gene>
    <name evidence="8" type="ORF">SAMN02745751_01436</name>
</gene>
<dbReference type="STRING" id="1121476.SAMN02745751_01436"/>
<keyword evidence="5 6" id="KW-0472">Membrane</keyword>
<dbReference type="InterPro" id="IPR003841">
    <property type="entry name" value="Na/Pi_transpt"/>
</dbReference>
<keyword evidence="2" id="KW-1003">Cell membrane</keyword>
<dbReference type="InterPro" id="IPR038078">
    <property type="entry name" value="PhoU-like_sf"/>
</dbReference>
<dbReference type="Gene3D" id="1.20.58.220">
    <property type="entry name" value="Phosphate transport system protein phou homolog 2, domain 2"/>
    <property type="match status" value="1"/>
</dbReference>
<dbReference type="InterPro" id="IPR026022">
    <property type="entry name" value="PhoU_dom"/>
</dbReference>
<dbReference type="AlphaFoldDB" id="A0A1M6FCB1"/>
<feature type="transmembrane region" description="Helical" evidence="6">
    <location>
        <begin position="45"/>
        <end position="63"/>
    </location>
</feature>
<proteinExistence type="predicted"/>
<evidence type="ECO:0000256" key="6">
    <source>
        <dbReference type="SAM" id="Phobius"/>
    </source>
</evidence>
<dbReference type="InterPro" id="IPR004633">
    <property type="entry name" value="NaPi_cotrn-rel/YqeW-like"/>
</dbReference>
<evidence type="ECO:0000256" key="3">
    <source>
        <dbReference type="ARBA" id="ARBA00022692"/>
    </source>
</evidence>
<name>A0A1M6FCB1_9FIRM</name>
<dbReference type="RefSeq" id="WP_073048901.1">
    <property type="nucleotide sequence ID" value="NZ_FQZL01000008.1"/>
</dbReference>
<feature type="transmembrane region" description="Helical" evidence="6">
    <location>
        <begin position="242"/>
        <end position="264"/>
    </location>
</feature>
<feature type="transmembrane region" description="Helical" evidence="6">
    <location>
        <begin position="100"/>
        <end position="121"/>
    </location>
</feature>
<comment type="subcellular location">
    <subcellularLocation>
        <location evidence="1">Cell membrane</location>
        <topology evidence="1">Multi-pass membrane protein</topology>
    </subcellularLocation>
</comment>
<feature type="domain" description="PhoU" evidence="7">
    <location>
        <begin position="444"/>
        <end position="529"/>
    </location>
</feature>
<reference evidence="8 9" key="1">
    <citation type="submission" date="2016-11" db="EMBL/GenBank/DDBJ databases">
        <authorList>
            <person name="Jaros S."/>
            <person name="Januszkiewicz K."/>
            <person name="Wedrychowicz H."/>
        </authorList>
    </citation>
    <scope>NUCLEOTIDE SEQUENCE [LARGE SCALE GENOMIC DNA]</scope>
    <source>
        <strain evidence="8 9">DSM 17477</strain>
    </source>
</reference>
<evidence type="ECO:0000313" key="9">
    <source>
        <dbReference type="Proteomes" id="UP000184052"/>
    </source>
</evidence>
<feature type="transmembrane region" description="Helical" evidence="6">
    <location>
        <begin position="133"/>
        <end position="151"/>
    </location>
</feature>
<dbReference type="SUPFAM" id="SSF109755">
    <property type="entry name" value="PhoU-like"/>
    <property type="match status" value="1"/>
</dbReference>
<dbReference type="GO" id="GO:0005436">
    <property type="term" value="F:sodium:phosphate symporter activity"/>
    <property type="evidence" value="ECO:0007669"/>
    <property type="project" value="InterPro"/>
</dbReference>